<evidence type="ECO:0000259" key="2">
    <source>
        <dbReference type="PROSITE" id="PS51186"/>
    </source>
</evidence>
<dbReference type="SUPFAM" id="SSF55729">
    <property type="entry name" value="Acyl-CoA N-acyltransferases (Nat)"/>
    <property type="match status" value="1"/>
</dbReference>
<name>A0A7U7PWZ7_9STAP</name>
<dbReference type="PANTHER" id="PTHR13947:SF37">
    <property type="entry name" value="LD18367P"/>
    <property type="match status" value="1"/>
</dbReference>
<dbReference type="GO" id="GO:0008080">
    <property type="term" value="F:N-acetyltransferase activity"/>
    <property type="evidence" value="ECO:0007669"/>
    <property type="project" value="InterPro"/>
</dbReference>
<dbReference type="PROSITE" id="PS51186">
    <property type="entry name" value="GNAT"/>
    <property type="match status" value="1"/>
</dbReference>
<keyword evidence="4" id="KW-1185">Reference proteome</keyword>
<gene>
    <name evidence="3" type="ORF">BN1326_150074</name>
</gene>
<evidence type="ECO:0000313" key="4">
    <source>
        <dbReference type="Proteomes" id="UP000236509"/>
    </source>
</evidence>
<protein>
    <submittedName>
        <fullName evidence="3">Acetyltransferase (GNAT) family protein</fullName>
    </submittedName>
</protein>
<dbReference type="AlphaFoldDB" id="A0A7U7PWZ7"/>
<dbReference type="Pfam" id="PF00583">
    <property type="entry name" value="Acetyltransf_1"/>
    <property type="match status" value="1"/>
</dbReference>
<dbReference type="EMBL" id="CVOU01000007">
    <property type="protein sequence ID" value="CRI17723.1"/>
    <property type="molecule type" value="Genomic_DNA"/>
</dbReference>
<dbReference type="CDD" id="cd04301">
    <property type="entry name" value="NAT_SF"/>
    <property type="match status" value="1"/>
</dbReference>
<dbReference type="InterPro" id="IPR016181">
    <property type="entry name" value="Acyl_CoA_acyltransferase"/>
</dbReference>
<accession>A0A7U7PWZ7</accession>
<dbReference type="Gene3D" id="3.40.630.30">
    <property type="match status" value="1"/>
</dbReference>
<dbReference type="InterPro" id="IPR050769">
    <property type="entry name" value="NAT_camello-type"/>
</dbReference>
<keyword evidence="1 3" id="KW-0808">Transferase</keyword>
<sequence length="162" mass="18942">MTINVIEYNRSYHEELIGFILSIQKNEFNINIDRNDQPDLENIEQNYLNNGGQFWLAINDQQKIIGTIGLIKLDNNKSALKKMFVDENYRNLKVGKKLLDIVVTTCKENNIDGIYLGTIDKFISAQYFYSKNGFREINQKDLPSSFPKLDVDNRFYYRNLIG</sequence>
<organism evidence="3 4">
    <name type="scientific">Staphylococcus argenteus</name>
    <dbReference type="NCBI Taxonomy" id="985002"/>
    <lineage>
        <taxon>Bacteria</taxon>
        <taxon>Bacillati</taxon>
        <taxon>Bacillota</taxon>
        <taxon>Bacilli</taxon>
        <taxon>Bacillales</taxon>
        <taxon>Staphylococcaceae</taxon>
        <taxon>Staphylococcus</taxon>
    </lineage>
</organism>
<reference evidence="3 4" key="1">
    <citation type="submission" date="2015-04" db="EMBL/GenBank/DDBJ databases">
        <authorList>
            <person name="Cao L."/>
            <person name="Gao C.H."/>
        </authorList>
    </citation>
    <scope>NUCLEOTIDE SEQUENCE [LARGE SCALE GENOMIC DNA]</scope>
    <source>
        <strain evidence="3 4">SH3</strain>
    </source>
</reference>
<proteinExistence type="predicted"/>
<dbReference type="RefSeq" id="WP_031787522.1">
    <property type="nucleotide sequence ID" value="NZ_AP018562.1"/>
</dbReference>
<comment type="caution">
    <text evidence="3">The sequence shown here is derived from an EMBL/GenBank/DDBJ whole genome shotgun (WGS) entry which is preliminary data.</text>
</comment>
<dbReference type="PANTHER" id="PTHR13947">
    <property type="entry name" value="GNAT FAMILY N-ACETYLTRANSFERASE"/>
    <property type="match status" value="1"/>
</dbReference>
<evidence type="ECO:0000256" key="1">
    <source>
        <dbReference type="ARBA" id="ARBA00022679"/>
    </source>
</evidence>
<dbReference type="Proteomes" id="UP000236509">
    <property type="component" value="Unassembled WGS sequence"/>
</dbReference>
<feature type="domain" description="N-acetyltransferase" evidence="2">
    <location>
        <begin position="3"/>
        <end position="162"/>
    </location>
</feature>
<dbReference type="InterPro" id="IPR000182">
    <property type="entry name" value="GNAT_dom"/>
</dbReference>
<evidence type="ECO:0000313" key="3">
    <source>
        <dbReference type="EMBL" id="CRI17723.1"/>
    </source>
</evidence>